<dbReference type="PANTHER" id="PTHR30373:SF8">
    <property type="entry name" value="BLL7265 PROTEIN"/>
    <property type="match status" value="1"/>
</dbReference>
<organism evidence="2 3">
    <name type="scientific">Sulfuriferula nivalis</name>
    <dbReference type="NCBI Taxonomy" id="2675298"/>
    <lineage>
        <taxon>Bacteria</taxon>
        <taxon>Pseudomonadati</taxon>
        <taxon>Pseudomonadota</taxon>
        <taxon>Betaproteobacteria</taxon>
        <taxon>Nitrosomonadales</taxon>
        <taxon>Sulfuricellaceae</taxon>
        <taxon>Sulfuriferula</taxon>
    </lineage>
</organism>
<evidence type="ECO:0000259" key="1">
    <source>
        <dbReference type="Pfam" id="PF04536"/>
    </source>
</evidence>
<accession>A0A809SC34</accession>
<proteinExistence type="predicted"/>
<dbReference type="InterPro" id="IPR007621">
    <property type="entry name" value="TPM_dom"/>
</dbReference>
<reference evidence="3" key="1">
    <citation type="submission" date="2019-11" db="EMBL/GenBank/DDBJ databases">
        <title>Isolation and characterization of a novel species in the genus Sulfuriferula.</title>
        <authorList>
            <person name="Mochizuki J."/>
            <person name="Kojima H."/>
            <person name="Fukui M."/>
        </authorList>
    </citation>
    <scope>NUCLEOTIDE SEQUENCE [LARGE SCALE GENOMIC DNA]</scope>
    <source>
        <strain evidence="3">SGTM</strain>
    </source>
</reference>
<name>A0A809SC34_9PROT</name>
<dbReference type="Proteomes" id="UP000463939">
    <property type="component" value="Chromosome"/>
</dbReference>
<evidence type="ECO:0000313" key="3">
    <source>
        <dbReference type="Proteomes" id="UP000463939"/>
    </source>
</evidence>
<gene>
    <name evidence="2" type="ORF">SFSGTM_03350</name>
</gene>
<sequence length="198" mass="21927">MASVAADPVVQAGLAAEVAVLVAAAHRGGGDMSYLRVFKHLLHFPWQVHRAFPARTMHAIESAILNTEQQHAGELRFAVEGALDLPELLRGVTARERALEVFGNLRVWDTEYNNGVLIYLLMADHDVEIIADRGMHQRIATGEWENVCRAMEALLRQGQYEAAVLQGVALVGALLQQHYPALGEKRNELDNRPVVVKH</sequence>
<evidence type="ECO:0000313" key="2">
    <source>
        <dbReference type="EMBL" id="BBO99626.1"/>
    </source>
</evidence>
<dbReference type="AlphaFoldDB" id="A0A809SC34"/>
<dbReference type="Pfam" id="PF04536">
    <property type="entry name" value="TPM_phosphatase"/>
    <property type="match status" value="1"/>
</dbReference>
<protein>
    <recommendedName>
        <fullName evidence="1">TPM domain-containing protein</fullName>
    </recommendedName>
</protein>
<dbReference type="EMBL" id="AP021881">
    <property type="protein sequence ID" value="BBO99626.1"/>
    <property type="molecule type" value="Genomic_DNA"/>
</dbReference>
<dbReference type="Gene3D" id="3.10.310.50">
    <property type="match status" value="1"/>
</dbReference>
<dbReference type="KEGG" id="sniv:SFSGTM_03350"/>
<keyword evidence="3" id="KW-1185">Reference proteome</keyword>
<feature type="domain" description="TPM" evidence="1">
    <location>
        <begin position="56"/>
        <end position="172"/>
    </location>
</feature>
<dbReference type="PANTHER" id="PTHR30373">
    <property type="entry name" value="UPF0603 PROTEIN YGCG"/>
    <property type="match status" value="1"/>
</dbReference>